<evidence type="ECO:0000313" key="4">
    <source>
        <dbReference type="Proteomes" id="UP000321750"/>
    </source>
</evidence>
<feature type="region of interest" description="Disordered" evidence="1">
    <location>
        <begin position="35"/>
        <end position="58"/>
    </location>
</feature>
<dbReference type="Pfam" id="PF13392">
    <property type="entry name" value="HNH_3"/>
    <property type="match status" value="1"/>
</dbReference>
<evidence type="ECO:0000313" key="3">
    <source>
        <dbReference type="EMBL" id="GEP11257.1"/>
    </source>
</evidence>
<feature type="domain" description="HNH nuclease" evidence="2">
    <location>
        <begin position="113"/>
        <end position="151"/>
    </location>
</feature>
<dbReference type="SUPFAM" id="SSF54060">
    <property type="entry name" value="His-Me finger endonucleases"/>
    <property type="match status" value="1"/>
</dbReference>
<gene>
    <name evidence="3" type="ORF">MGN01_31020</name>
</gene>
<dbReference type="InterPro" id="IPR044925">
    <property type="entry name" value="His-Me_finger_sf"/>
</dbReference>
<proteinExistence type="predicted"/>
<comment type="caution">
    <text evidence="3">The sequence shown here is derived from an EMBL/GenBank/DDBJ whole genome shotgun (WGS) entry which is preliminary data.</text>
</comment>
<protein>
    <recommendedName>
        <fullName evidence="2">HNH nuclease domain-containing protein</fullName>
    </recommendedName>
</protein>
<dbReference type="Proteomes" id="UP000321750">
    <property type="component" value="Unassembled WGS sequence"/>
</dbReference>
<keyword evidence="4" id="KW-1185">Reference proteome</keyword>
<reference evidence="3 4" key="1">
    <citation type="submission" date="2019-07" db="EMBL/GenBank/DDBJ databases">
        <title>Whole genome shotgun sequence of Methylobacterium gnaphalii NBRC 107716.</title>
        <authorList>
            <person name="Hosoyama A."/>
            <person name="Uohara A."/>
            <person name="Ohji S."/>
            <person name="Ichikawa N."/>
        </authorList>
    </citation>
    <scope>NUCLEOTIDE SEQUENCE [LARGE SCALE GENOMIC DNA]</scope>
    <source>
        <strain evidence="3 4">NBRC 107716</strain>
    </source>
</reference>
<sequence>MVVGEYHRVFCAHFGRTDSTAEQLNALRKRQGWRTGRTGRFSPGQASHNKGKVCPPGVGGRHPNARKTQFKKNALPHNYRGAGHERIDDKDGYVVMIVAETNPWTGADTRPVLKHRYLWEQANGPLPDDHCLKCLDGDKTNTDPSNWEAIPRGVLPRLNGGRHKKRLAYDAAPDELKPTVLAVAKLEHAVRGGRQ</sequence>
<dbReference type="EMBL" id="BJZV01000017">
    <property type="protein sequence ID" value="GEP11257.1"/>
    <property type="molecule type" value="Genomic_DNA"/>
</dbReference>
<name>A0A512JMR5_9HYPH</name>
<dbReference type="InterPro" id="IPR003615">
    <property type="entry name" value="HNH_nuc"/>
</dbReference>
<dbReference type="RefSeq" id="WP_147047701.1">
    <property type="nucleotide sequence ID" value="NZ_BJZV01000017.1"/>
</dbReference>
<evidence type="ECO:0000256" key="1">
    <source>
        <dbReference type="SAM" id="MobiDB-lite"/>
    </source>
</evidence>
<evidence type="ECO:0000259" key="2">
    <source>
        <dbReference type="Pfam" id="PF13392"/>
    </source>
</evidence>
<dbReference type="AlphaFoldDB" id="A0A512JMR5"/>
<accession>A0A512JMR5</accession>
<dbReference type="OrthoDB" id="6638408at2"/>
<organism evidence="3 4">
    <name type="scientific">Methylobacterium gnaphalii</name>
    <dbReference type="NCBI Taxonomy" id="1010610"/>
    <lineage>
        <taxon>Bacteria</taxon>
        <taxon>Pseudomonadati</taxon>
        <taxon>Pseudomonadota</taxon>
        <taxon>Alphaproteobacteria</taxon>
        <taxon>Hyphomicrobiales</taxon>
        <taxon>Methylobacteriaceae</taxon>
        <taxon>Methylobacterium</taxon>
    </lineage>
</organism>